<dbReference type="InterPro" id="IPR011356">
    <property type="entry name" value="Leucine_aapep/pepB"/>
</dbReference>
<organism evidence="6 7">
    <name type="scientific">Plakobranchus ocellatus</name>
    <dbReference type="NCBI Taxonomy" id="259542"/>
    <lineage>
        <taxon>Eukaryota</taxon>
        <taxon>Metazoa</taxon>
        <taxon>Spiralia</taxon>
        <taxon>Lophotrochozoa</taxon>
        <taxon>Mollusca</taxon>
        <taxon>Gastropoda</taxon>
        <taxon>Heterobranchia</taxon>
        <taxon>Euthyneura</taxon>
        <taxon>Panpulmonata</taxon>
        <taxon>Sacoglossa</taxon>
        <taxon>Placobranchoidea</taxon>
        <taxon>Plakobranchidae</taxon>
        <taxon>Plakobranchus</taxon>
    </lineage>
</organism>
<dbReference type="EMBL" id="BLXT01005617">
    <property type="protein sequence ID" value="GFO24637.1"/>
    <property type="molecule type" value="Genomic_DNA"/>
</dbReference>
<dbReference type="GO" id="GO:0070006">
    <property type="term" value="F:metalloaminopeptidase activity"/>
    <property type="evidence" value="ECO:0007669"/>
    <property type="project" value="InterPro"/>
</dbReference>
<keyword evidence="4" id="KW-0378">Hydrolase</keyword>
<feature type="non-terminal residue" evidence="6">
    <location>
        <position position="511"/>
    </location>
</feature>
<accession>A0AAV4BZU1</accession>
<dbReference type="PANTHER" id="PTHR11963:SF48">
    <property type="entry name" value="DIPEPTIDASE B, ISOFORM A"/>
    <property type="match status" value="1"/>
</dbReference>
<dbReference type="SUPFAM" id="SSF53187">
    <property type="entry name" value="Zn-dependent exopeptidases"/>
    <property type="match status" value="1"/>
</dbReference>
<protein>
    <submittedName>
        <fullName evidence="6">Sb:cb283 protein</fullName>
    </submittedName>
</protein>
<dbReference type="GO" id="GO:0005737">
    <property type="term" value="C:cytoplasm"/>
    <property type="evidence" value="ECO:0007669"/>
    <property type="project" value="InterPro"/>
</dbReference>
<sequence length="511" mass="55340">MRSGCCLDFVGLRLENTRNLPDMRVNSSSMVGPGAKTEKQDWKRACMGRLLITSNKYLLSIDFFRVNEVRLPVSYKKITATFVNMAIGIEPPQLIPSLDVKDTSYDLVLIVTDKFEKLTGNLACLRTPLEDYAKVDGAINKQPVLVLTDVVPCGRVIFSPTGPLNRDYDDVRRFADAASAGITRALQAGCRKPLLVRPIDDSFEKAGLVSILAIFHTLYIPIELREAGHGPKVDALGVWCTDIDKVTKGIAHATALESGRIVARDIMGSDPERMAAPRVEDYVQEAFKDTNVQVSVVSNANILNRDFPLLGAVNRAANCVDRHKGRVIFLEYAGSGHIDKTIFLVGKGITYDTGGADVKVGGAMAGMSRDKGGASAVAGFMKALSILKPENIKVVAGMSMVRNSVGEESYVSDEIVTSRAGVRVRVGNTDAEGRMVMADVLCKMKEMAIDAVNPHLMTIATLTGHAVRTVGPAYSIIMDNGPAQRKCTAQAVQAAGDKYGDPFEISTIRRE</sequence>
<dbReference type="GO" id="GO:0006508">
    <property type="term" value="P:proteolysis"/>
    <property type="evidence" value="ECO:0007669"/>
    <property type="project" value="UniProtKB-KW"/>
</dbReference>
<evidence type="ECO:0000256" key="3">
    <source>
        <dbReference type="ARBA" id="ARBA00022670"/>
    </source>
</evidence>
<dbReference type="InterPro" id="IPR000819">
    <property type="entry name" value="Peptidase_M17_C"/>
</dbReference>
<dbReference type="Pfam" id="PF00883">
    <property type="entry name" value="Peptidase_M17"/>
    <property type="match status" value="1"/>
</dbReference>
<dbReference type="AlphaFoldDB" id="A0AAV4BZU1"/>
<comment type="similarity">
    <text evidence="1">Belongs to the peptidase M17 family.</text>
</comment>
<dbReference type="Gene3D" id="3.40.630.10">
    <property type="entry name" value="Zn peptidases"/>
    <property type="match status" value="1"/>
</dbReference>
<name>A0AAV4BZU1_9GAST</name>
<dbReference type="PANTHER" id="PTHR11963">
    <property type="entry name" value="LEUCINE AMINOPEPTIDASE-RELATED"/>
    <property type="match status" value="1"/>
</dbReference>
<evidence type="ECO:0000256" key="1">
    <source>
        <dbReference type="ARBA" id="ARBA00009528"/>
    </source>
</evidence>
<dbReference type="GO" id="GO:0030145">
    <property type="term" value="F:manganese ion binding"/>
    <property type="evidence" value="ECO:0007669"/>
    <property type="project" value="InterPro"/>
</dbReference>
<evidence type="ECO:0000313" key="6">
    <source>
        <dbReference type="EMBL" id="GFO24637.1"/>
    </source>
</evidence>
<evidence type="ECO:0000313" key="7">
    <source>
        <dbReference type="Proteomes" id="UP000735302"/>
    </source>
</evidence>
<comment type="caution">
    <text evidence="6">The sequence shown here is derived from an EMBL/GenBank/DDBJ whole genome shotgun (WGS) entry which is preliminary data.</text>
</comment>
<keyword evidence="7" id="KW-1185">Reference proteome</keyword>
<dbReference type="PROSITE" id="PS00631">
    <property type="entry name" value="CYTOSOL_AP"/>
    <property type="match status" value="1"/>
</dbReference>
<reference evidence="6 7" key="1">
    <citation type="journal article" date="2021" name="Elife">
        <title>Chloroplast acquisition without the gene transfer in kleptoplastic sea slugs, Plakobranchus ocellatus.</title>
        <authorList>
            <person name="Maeda T."/>
            <person name="Takahashi S."/>
            <person name="Yoshida T."/>
            <person name="Shimamura S."/>
            <person name="Takaki Y."/>
            <person name="Nagai Y."/>
            <person name="Toyoda A."/>
            <person name="Suzuki Y."/>
            <person name="Arimoto A."/>
            <person name="Ishii H."/>
            <person name="Satoh N."/>
            <person name="Nishiyama T."/>
            <person name="Hasebe M."/>
            <person name="Maruyama T."/>
            <person name="Minagawa J."/>
            <person name="Obokata J."/>
            <person name="Shigenobu S."/>
        </authorList>
    </citation>
    <scope>NUCLEOTIDE SEQUENCE [LARGE SCALE GENOMIC DNA]</scope>
</reference>
<dbReference type="Proteomes" id="UP000735302">
    <property type="component" value="Unassembled WGS sequence"/>
</dbReference>
<proteinExistence type="inferred from homology"/>
<evidence type="ECO:0000259" key="5">
    <source>
        <dbReference type="PROSITE" id="PS00631"/>
    </source>
</evidence>
<evidence type="ECO:0000256" key="4">
    <source>
        <dbReference type="ARBA" id="ARBA00022801"/>
    </source>
</evidence>
<keyword evidence="3" id="KW-0645">Protease</keyword>
<dbReference type="PRINTS" id="PR00481">
    <property type="entry name" value="LAMNOPPTDASE"/>
</dbReference>
<keyword evidence="2" id="KW-0031">Aminopeptidase</keyword>
<gene>
    <name evidence="6" type="ORF">PoB_005114200</name>
</gene>
<feature type="domain" description="Cytosol aminopeptidase" evidence="5">
    <location>
        <begin position="428"/>
        <end position="435"/>
    </location>
</feature>
<evidence type="ECO:0000256" key="2">
    <source>
        <dbReference type="ARBA" id="ARBA00022438"/>
    </source>
</evidence>